<dbReference type="AlphaFoldDB" id="A0A975HDR4"/>
<evidence type="ECO:0000256" key="2">
    <source>
        <dbReference type="ARBA" id="ARBA00023125"/>
    </source>
</evidence>
<keyword evidence="1" id="KW-0805">Transcription regulation</keyword>
<dbReference type="PANTHER" id="PTHR47894">
    <property type="entry name" value="HTH-TYPE TRANSCRIPTIONAL REGULATOR GADX"/>
    <property type="match status" value="1"/>
</dbReference>
<evidence type="ECO:0000256" key="3">
    <source>
        <dbReference type="ARBA" id="ARBA00023163"/>
    </source>
</evidence>
<dbReference type="PANTHER" id="PTHR47894:SF1">
    <property type="entry name" value="HTH-TYPE TRANSCRIPTIONAL REGULATOR VQSM"/>
    <property type="match status" value="1"/>
</dbReference>
<evidence type="ECO:0000313" key="5">
    <source>
        <dbReference type="EMBL" id="QTH21675.1"/>
    </source>
</evidence>
<dbReference type="PROSITE" id="PS01124">
    <property type="entry name" value="HTH_ARAC_FAMILY_2"/>
    <property type="match status" value="1"/>
</dbReference>
<accession>A0A975HDR4</accession>
<dbReference type="GO" id="GO:0003700">
    <property type="term" value="F:DNA-binding transcription factor activity"/>
    <property type="evidence" value="ECO:0007669"/>
    <property type="project" value="InterPro"/>
</dbReference>
<evidence type="ECO:0000256" key="1">
    <source>
        <dbReference type="ARBA" id="ARBA00023015"/>
    </source>
</evidence>
<evidence type="ECO:0000259" key="4">
    <source>
        <dbReference type="PROSITE" id="PS01124"/>
    </source>
</evidence>
<dbReference type="SUPFAM" id="SSF46689">
    <property type="entry name" value="Homeodomain-like"/>
    <property type="match status" value="1"/>
</dbReference>
<gene>
    <name evidence="5" type="ORF">HRJ34_25800</name>
</gene>
<evidence type="ECO:0000313" key="6">
    <source>
        <dbReference type="Proteomes" id="UP000664914"/>
    </source>
</evidence>
<organism evidence="5 6">
    <name type="scientific">Rhizorhabdus wittichii</name>
    <dbReference type="NCBI Taxonomy" id="160791"/>
    <lineage>
        <taxon>Bacteria</taxon>
        <taxon>Pseudomonadati</taxon>
        <taxon>Pseudomonadota</taxon>
        <taxon>Alphaproteobacteria</taxon>
        <taxon>Sphingomonadales</taxon>
        <taxon>Sphingomonadaceae</taxon>
        <taxon>Rhizorhabdus</taxon>
    </lineage>
</organism>
<dbReference type="GO" id="GO:0000976">
    <property type="term" value="F:transcription cis-regulatory region binding"/>
    <property type="evidence" value="ECO:0007669"/>
    <property type="project" value="TreeGrafter"/>
</dbReference>
<sequence length="335" mass="36427">MESEMTAWAQQMQLTAGDAVFTGPDVALMRTLIADETTDAHGGPGLSLMDQARIAADAAGPALIDRVSQPLGRYGQAGSAILTSSTLRVALASMNTIAPLLNLRHELVLASCSGDGVVLFRPFSGIDAAARDALLPLDAAKVALFLVQLLDGTDRTVRLVAPPRWIASFARSLILADRVELIEGDMFEIRVPGPSATMPLPGRCVAGHARWMRACIRTIRDMVEDRLLESVRRLVNTATDDAPSLSDVAARLHLSARTLRRRLADRGVSFMRIVDEERRSLALQYVMGGEMTVESIAERLGYSESANFRHAFRRWTGSSPRNYLASSQMLDAVRA</sequence>
<reference evidence="5" key="2">
    <citation type="submission" date="2021-04" db="EMBL/GenBank/DDBJ databases">
        <title>Isolation and genomic analysis of the ibuprofen-degrading bacterium Sphingomonas strain MPO218.</title>
        <authorList>
            <person name="Aulestia M."/>
            <person name="Flores A."/>
            <person name="Mangas E.L."/>
            <person name="Perez-Pulido A.J."/>
            <person name="Santero E."/>
            <person name="Camacho E.M."/>
        </authorList>
    </citation>
    <scope>NUCLEOTIDE SEQUENCE</scope>
    <source>
        <strain evidence="5">MPO218</strain>
    </source>
</reference>
<proteinExistence type="predicted"/>
<feature type="domain" description="HTH araC/xylS-type" evidence="4">
    <location>
        <begin position="229"/>
        <end position="326"/>
    </location>
</feature>
<keyword evidence="2" id="KW-0238">DNA-binding</keyword>
<dbReference type="Gene3D" id="1.10.10.60">
    <property type="entry name" value="Homeodomain-like"/>
    <property type="match status" value="1"/>
</dbReference>
<protein>
    <submittedName>
        <fullName evidence="5">Helix-turn-helix transcriptional regulator</fullName>
    </submittedName>
</protein>
<reference evidence="5" key="1">
    <citation type="submission" date="2020-07" db="EMBL/GenBank/DDBJ databases">
        <authorList>
            <person name="Camacho E."/>
        </authorList>
    </citation>
    <scope>NUCLEOTIDE SEQUENCE</scope>
    <source>
        <strain evidence="5">MPO218</strain>
    </source>
</reference>
<dbReference type="EMBL" id="CP059319">
    <property type="protein sequence ID" value="QTH21675.1"/>
    <property type="molecule type" value="Genomic_DNA"/>
</dbReference>
<dbReference type="Proteomes" id="UP000664914">
    <property type="component" value="Chromosome"/>
</dbReference>
<dbReference type="InterPro" id="IPR018060">
    <property type="entry name" value="HTH_AraC"/>
</dbReference>
<name>A0A975HDR4_9SPHN</name>
<keyword evidence="3" id="KW-0804">Transcription</keyword>
<dbReference type="SMART" id="SM00342">
    <property type="entry name" value="HTH_ARAC"/>
    <property type="match status" value="1"/>
</dbReference>
<dbReference type="InterPro" id="IPR009057">
    <property type="entry name" value="Homeodomain-like_sf"/>
</dbReference>
<dbReference type="Pfam" id="PF12833">
    <property type="entry name" value="HTH_18"/>
    <property type="match status" value="1"/>
</dbReference>
<dbReference type="GO" id="GO:0005829">
    <property type="term" value="C:cytosol"/>
    <property type="evidence" value="ECO:0007669"/>
    <property type="project" value="TreeGrafter"/>
</dbReference>